<dbReference type="SUPFAM" id="SSF53955">
    <property type="entry name" value="Lysozyme-like"/>
    <property type="match status" value="1"/>
</dbReference>
<evidence type="ECO:0000313" key="5">
    <source>
        <dbReference type="Proteomes" id="UP000176581"/>
    </source>
</evidence>
<dbReference type="InterPro" id="IPR015919">
    <property type="entry name" value="Cadherin-like_sf"/>
</dbReference>
<dbReference type="GO" id="GO:0016020">
    <property type="term" value="C:membrane"/>
    <property type="evidence" value="ECO:0007669"/>
    <property type="project" value="InterPro"/>
</dbReference>
<feature type="domain" description="Transglycosylase SLT" evidence="3">
    <location>
        <begin position="344"/>
        <end position="445"/>
    </location>
</feature>
<dbReference type="InterPro" id="IPR008258">
    <property type="entry name" value="Transglycosylase_SLT_dom_1"/>
</dbReference>
<protein>
    <recommendedName>
        <fullName evidence="3">Transglycosylase SLT domain-containing protein</fullName>
    </recommendedName>
</protein>
<dbReference type="Pfam" id="PF05345">
    <property type="entry name" value="He_PIG"/>
    <property type="match status" value="1"/>
</dbReference>
<evidence type="ECO:0000313" key="4">
    <source>
        <dbReference type="EMBL" id="OGN13982.1"/>
    </source>
</evidence>
<gene>
    <name evidence="4" type="ORF">A3J47_04280</name>
</gene>
<keyword evidence="1" id="KW-0812">Transmembrane</keyword>
<dbReference type="AlphaFoldDB" id="A0A1F8FLM9"/>
<keyword evidence="1" id="KW-0472">Membrane</keyword>
<evidence type="ECO:0000259" key="3">
    <source>
        <dbReference type="Pfam" id="PF01464"/>
    </source>
</evidence>
<dbReference type="Gene3D" id="2.60.40.10">
    <property type="entry name" value="Immunoglobulins"/>
    <property type="match status" value="1"/>
</dbReference>
<dbReference type="CDD" id="cd00254">
    <property type="entry name" value="LT-like"/>
    <property type="match status" value="1"/>
</dbReference>
<feature type="signal peptide" evidence="2">
    <location>
        <begin position="1"/>
        <end position="23"/>
    </location>
</feature>
<dbReference type="Proteomes" id="UP000176581">
    <property type="component" value="Unassembled WGS sequence"/>
</dbReference>
<sequence length="496" mass="52563">MFGKKLLLILILVLLLIPSFAFAIDVPGWPIVPCGLNAQPKDSAGNELPKTGPDAYDYTKACGRCDLFKLLKNLIDFTVGALMPAVAILLFVWAGFLILLGGANTNLVAQGRQIFSTTFFGILIMLSAWMITNTLIKSIGSNYDKANTWWQFTCVEPVPAQPSTFKYSCNQNNQCVVNPEGTYTTSNCDNQCQSGATFSITTSSLPNGTVGQSYNQTIRVSGGTPFTGSALYAWIQLGSLPAGLSFNTATGVILGTPTAVGTSTFTIRVTDNSSPPKSAEKQFSIVVVGLGMPTPTTSPELTCGQPWEQNLCQPRQMTCGASACNQYISAINQYSNRTGVANGANFLKAIMIKESACNVTAQSDSTPPSCGLMQLKASTAAIYKDRCGVTADITCDWLKDSINATASICIAAEYMGALTQTSCGGTPRGVAAGYNGGSGACGNSVDCAGETSCAGGPVQRWECLYDNPQQNICNTGYAETRDYATKVLYCYNNPGF</sequence>
<proteinExistence type="predicted"/>
<feature type="transmembrane region" description="Helical" evidence="1">
    <location>
        <begin position="77"/>
        <end position="102"/>
    </location>
</feature>
<evidence type="ECO:0000256" key="2">
    <source>
        <dbReference type="SAM" id="SignalP"/>
    </source>
</evidence>
<accession>A0A1F8FLM9</accession>
<keyword evidence="2" id="KW-0732">Signal</keyword>
<dbReference type="EMBL" id="MGJV01000029">
    <property type="protein sequence ID" value="OGN13982.1"/>
    <property type="molecule type" value="Genomic_DNA"/>
</dbReference>
<keyword evidence="1" id="KW-1133">Transmembrane helix</keyword>
<dbReference type="InterPro" id="IPR013783">
    <property type="entry name" value="Ig-like_fold"/>
</dbReference>
<name>A0A1F8FLM9_9BACT</name>
<feature type="chain" id="PRO_5009535541" description="Transglycosylase SLT domain-containing protein" evidence="2">
    <location>
        <begin position="24"/>
        <end position="496"/>
    </location>
</feature>
<dbReference type="InterPro" id="IPR023346">
    <property type="entry name" value="Lysozyme-like_dom_sf"/>
</dbReference>
<dbReference type="Gene3D" id="1.10.530.10">
    <property type="match status" value="1"/>
</dbReference>
<organism evidence="4 5">
    <name type="scientific">Candidatus Yanofskybacteria bacterium RIFCSPHIGHO2_02_FULL_43_22</name>
    <dbReference type="NCBI Taxonomy" id="1802681"/>
    <lineage>
        <taxon>Bacteria</taxon>
        <taxon>Candidatus Yanofskyibacteriota</taxon>
    </lineage>
</organism>
<feature type="transmembrane region" description="Helical" evidence="1">
    <location>
        <begin position="114"/>
        <end position="132"/>
    </location>
</feature>
<reference evidence="4 5" key="1">
    <citation type="journal article" date="2016" name="Nat. Commun.">
        <title>Thousands of microbial genomes shed light on interconnected biogeochemical processes in an aquifer system.</title>
        <authorList>
            <person name="Anantharaman K."/>
            <person name="Brown C.T."/>
            <person name="Hug L.A."/>
            <person name="Sharon I."/>
            <person name="Castelle C.J."/>
            <person name="Probst A.J."/>
            <person name="Thomas B.C."/>
            <person name="Singh A."/>
            <person name="Wilkins M.J."/>
            <person name="Karaoz U."/>
            <person name="Brodie E.L."/>
            <person name="Williams K.H."/>
            <person name="Hubbard S.S."/>
            <person name="Banfield J.F."/>
        </authorList>
    </citation>
    <scope>NUCLEOTIDE SEQUENCE [LARGE SCALE GENOMIC DNA]</scope>
</reference>
<comment type="caution">
    <text evidence="4">The sequence shown here is derived from an EMBL/GenBank/DDBJ whole genome shotgun (WGS) entry which is preliminary data.</text>
</comment>
<dbReference type="GO" id="GO:0005509">
    <property type="term" value="F:calcium ion binding"/>
    <property type="evidence" value="ECO:0007669"/>
    <property type="project" value="InterPro"/>
</dbReference>
<dbReference type="SUPFAM" id="SSF49313">
    <property type="entry name" value="Cadherin-like"/>
    <property type="match status" value="1"/>
</dbReference>
<dbReference type="Pfam" id="PF01464">
    <property type="entry name" value="SLT"/>
    <property type="match status" value="1"/>
</dbReference>
<evidence type="ECO:0000256" key="1">
    <source>
        <dbReference type="SAM" id="Phobius"/>
    </source>
</evidence>